<keyword evidence="3" id="KW-1185">Reference proteome</keyword>
<evidence type="ECO:0000256" key="1">
    <source>
        <dbReference type="SAM" id="Phobius"/>
    </source>
</evidence>
<feature type="transmembrane region" description="Helical" evidence="1">
    <location>
        <begin position="36"/>
        <end position="54"/>
    </location>
</feature>
<reference evidence="2 3" key="1">
    <citation type="submission" date="2021-12" db="EMBL/GenBank/DDBJ databases">
        <title>Genome sequencing of bacteria with rrn-lacking chromosome and rrn-plasmid.</title>
        <authorList>
            <person name="Anda M."/>
            <person name="Iwasaki W."/>
        </authorList>
    </citation>
    <scope>NUCLEOTIDE SEQUENCE [LARGE SCALE GENOMIC DNA]</scope>
    <source>
        <strain evidence="2 3">NBRC 101262</strain>
    </source>
</reference>
<feature type="transmembrane region" description="Helical" evidence="1">
    <location>
        <begin position="12"/>
        <end position="30"/>
    </location>
</feature>
<gene>
    <name evidence="2" type="ORF">PEPS_21160</name>
</gene>
<sequence length="78" mass="8925">MFSSKVKYRLFDFSAFALIYVISLAISHFSFEQVNIGYFILLSAVVAVVLAPTFNKIKSKSKAHFKMEWIFLSDPVLI</sequence>
<organism evidence="2 3">
    <name type="scientific">Persicobacter psychrovividus</name>
    <dbReference type="NCBI Taxonomy" id="387638"/>
    <lineage>
        <taxon>Bacteria</taxon>
        <taxon>Pseudomonadati</taxon>
        <taxon>Bacteroidota</taxon>
        <taxon>Cytophagia</taxon>
        <taxon>Cytophagales</taxon>
        <taxon>Persicobacteraceae</taxon>
        <taxon>Persicobacter</taxon>
    </lineage>
</organism>
<keyword evidence="1" id="KW-0812">Transmembrane</keyword>
<protein>
    <submittedName>
        <fullName evidence="2">Uncharacterized protein</fullName>
    </submittedName>
</protein>
<dbReference type="Proteomes" id="UP001354989">
    <property type="component" value="Chromosome"/>
</dbReference>
<dbReference type="EMBL" id="AP025292">
    <property type="protein sequence ID" value="BDC99835.1"/>
    <property type="molecule type" value="Genomic_DNA"/>
</dbReference>
<accession>A0ABM7VFU5</accession>
<dbReference type="RefSeq" id="WP_332919982.1">
    <property type="nucleotide sequence ID" value="NZ_AP025292.1"/>
</dbReference>
<proteinExistence type="predicted"/>
<keyword evidence="1" id="KW-0472">Membrane</keyword>
<evidence type="ECO:0000313" key="3">
    <source>
        <dbReference type="Proteomes" id="UP001354989"/>
    </source>
</evidence>
<evidence type="ECO:0000313" key="2">
    <source>
        <dbReference type="EMBL" id="BDC99835.1"/>
    </source>
</evidence>
<name>A0ABM7VFU5_9BACT</name>
<keyword evidence="1" id="KW-1133">Transmembrane helix</keyword>